<name>A0A7J7UJH4_RHIFE</name>
<sequence length="185" mass="19936">MEEPFMDSLSKKQITQEGASWRVKKQRTVRHPFCNGPRGVARPVRRRRPFLCGCPRPAEVSRSGLSALLASPRPHPRLQRRPGSSLSGAASFGTEASRCPARRRSRITAASPASRTRPRGVKYPSAAATASPASGAVRAPPSRRAGREACDARAERSAQSRVAQAGQWPRQPGSQPVPSLELASP</sequence>
<feature type="compositionally biased region" description="Low complexity" evidence="1">
    <location>
        <begin position="125"/>
        <end position="139"/>
    </location>
</feature>
<organism evidence="2 3">
    <name type="scientific">Rhinolophus ferrumequinum</name>
    <name type="common">Greater horseshoe bat</name>
    <dbReference type="NCBI Taxonomy" id="59479"/>
    <lineage>
        <taxon>Eukaryota</taxon>
        <taxon>Metazoa</taxon>
        <taxon>Chordata</taxon>
        <taxon>Craniata</taxon>
        <taxon>Vertebrata</taxon>
        <taxon>Euteleostomi</taxon>
        <taxon>Mammalia</taxon>
        <taxon>Eutheria</taxon>
        <taxon>Laurasiatheria</taxon>
        <taxon>Chiroptera</taxon>
        <taxon>Yinpterochiroptera</taxon>
        <taxon>Rhinolophoidea</taxon>
        <taxon>Rhinolophidae</taxon>
        <taxon>Rhinolophinae</taxon>
        <taxon>Rhinolophus</taxon>
    </lineage>
</organism>
<dbReference type="EMBL" id="JACAGC010000016">
    <property type="protein sequence ID" value="KAF6313039.1"/>
    <property type="molecule type" value="Genomic_DNA"/>
</dbReference>
<dbReference type="Proteomes" id="UP000585614">
    <property type="component" value="Unassembled WGS sequence"/>
</dbReference>
<proteinExistence type="predicted"/>
<feature type="compositionally biased region" description="Basic and acidic residues" evidence="1">
    <location>
        <begin position="145"/>
        <end position="158"/>
    </location>
</feature>
<reference evidence="2 3" key="1">
    <citation type="journal article" date="2020" name="Nature">
        <title>Six reference-quality genomes reveal evolution of bat adaptations.</title>
        <authorList>
            <person name="Jebb D."/>
            <person name="Huang Z."/>
            <person name="Pippel M."/>
            <person name="Hughes G.M."/>
            <person name="Lavrichenko K."/>
            <person name="Devanna P."/>
            <person name="Winkler S."/>
            <person name="Jermiin L.S."/>
            <person name="Skirmuntt E.C."/>
            <person name="Katzourakis A."/>
            <person name="Burkitt-Gray L."/>
            <person name="Ray D.A."/>
            <person name="Sullivan K.A.M."/>
            <person name="Roscito J.G."/>
            <person name="Kirilenko B.M."/>
            <person name="Davalos L.M."/>
            <person name="Corthals A.P."/>
            <person name="Power M.L."/>
            <person name="Jones G."/>
            <person name="Ransome R.D."/>
            <person name="Dechmann D.K.N."/>
            <person name="Locatelli A.G."/>
            <person name="Puechmaille S.J."/>
            <person name="Fedrigo O."/>
            <person name="Jarvis E.D."/>
            <person name="Hiller M."/>
            <person name="Vernes S.C."/>
            <person name="Myers E.W."/>
            <person name="Teeling E.C."/>
        </authorList>
    </citation>
    <scope>NUCLEOTIDE SEQUENCE [LARGE SCALE GENOMIC DNA]</scope>
    <source>
        <strain evidence="2">MRhiFer1</strain>
        <tissue evidence="2">Lung</tissue>
    </source>
</reference>
<gene>
    <name evidence="2" type="ORF">mRhiFer1_008565</name>
</gene>
<dbReference type="AlphaFoldDB" id="A0A7J7UJH4"/>
<accession>A0A7J7UJH4</accession>
<feature type="region of interest" description="Disordered" evidence="1">
    <location>
        <begin position="55"/>
        <end position="185"/>
    </location>
</feature>
<evidence type="ECO:0000313" key="2">
    <source>
        <dbReference type="EMBL" id="KAF6313039.1"/>
    </source>
</evidence>
<comment type="caution">
    <text evidence="2">The sequence shown here is derived from an EMBL/GenBank/DDBJ whole genome shotgun (WGS) entry which is preliminary data.</text>
</comment>
<evidence type="ECO:0000313" key="3">
    <source>
        <dbReference type="Proteomes" id="UP000585614"/>
    </source>
</evidence>
<evidence type="ECO:0000256" key="1">
    <source>
        <dbReference type="SAM" id="MobiDB-lite"/>
    </source>
</evidence>
<feature type="region of interest" description="Disordered" evidence="1">
    <location>
        <begin position="1"/>
        <end position="24"/>
    </location>
</feature>
<protein>
    <submittedName>
        <fullName evidence="2">Uncharacterized protein</fullName>
    </submittedName>
</protein>